<reference evidence="1" key="1">
    <citation type="submission" date="2020-08" db="EMBL/GenBank/DDBJ databases">
        <title>Novel species isolated from subtropical streams in China.</title>
        <authorList>
            <person name="Lu H."/>
        </authorList>
    </citation>
    <scope>NUCLEOTIDE SEQUENCE</scope>
    <source>
        <strain evidence="1">LX22W</strain>
    </source>
</reference>
<evidence type="ECO:0000313" key="1">
    <source>
        <dbReference type="EMBL" id="MBC3882265.1"/>
    </source>
</evidence>
<protein>
    <submittedName>
        <fullName evidence="1">Uncharacterized protein</fullName>
    </submittedName>
</protein>
<comment type="caution">
    <text evidence="1">The sequence shown here is derived from an EMBL/GenBank/DDBJ whole genome shotgun (WGS) entry which is preliminary data.</text>
</comment>
<evidence type="ECO:0000313" key="2">
    <source>
        <dbReference type="Proteomes" id="UP000627446"/>
    </source>
</evidence>
<dbReference type="RefSeq" id="WP_186916867.1">
    <property type="nucleotide sequence ID" value="NZ_JACOFZ010000004.1"/>
</dbReference>
<accession>A0A923HMC4</accession>
<dbReference type="AlphaFoldDB" id="A0A923HMC4"/>
<gene>
    <name evidence="1" type="ORF">H8K36_12805</name>
</gene>
<keyword evidence="2" id="KW-1185">Reference proteome</keyword>
<proteinExistence type="predicted"/>
<dbReference type="EMBL" id="JACOFZ010000004">
    <property type="protein sequence ID" value="MBC3882265.1"/>
    <property type="molecule type" value="Genomic_DNA"/>
</dbReference>
<dbReference type="Proteomes" id="UP000627446">
    <property type="component" value="Unassembled WGS sequence"/>
</dbReference>
<organism evidence="1 2">
    <name type="scientific">Undibacterium nitidum</name>
    <dbReference type="NCBI Taxonomy" id="2762298"/>
    <lineage>
        <taxon>Bacteria</taxon>
        <taxon>Pseudomonadati</taxon>
        <taxon>Pseudomonadota</taxon>
        <taxon>Betaproteobacteria</taxon>
        <taxon>Burkholderiales</taxon>
        <taxon>Oxalobacteraceae</taxon>
        <taxon>Undibacterium</taxon>
    </lineage>
</organism>
<name>A0A923HMC4_9BURK</name>
<sequence length="147" mass="16776">MKKIAFLLVLMLVGFATHLYYVFRPIEGIDVSETAVSLQSTTEKYEYHRHLRLLLSDQDPEDLRYLINVRCDGEGAYEHGKTLVQALIKLGDTAFSGMTSKLNKTETQTLLTFMTAGHEYGNFSAFPELEEFKRRFPLTFKSLSGKV</sequence>